<comment type="caution">
    <text evidence="9">The sequence shown here is derived from an EMBL/GenBank/DDBJ whole genome shotgun (WGS) entry which is preliminary data.</text>
</comment>
<dbReference type="PANTHER" id="PTHR43166">
    <property type="entry name" value="AMINO ACID IMPORT ATP-BINDING PROTEIN"/>
    <property type="match status" value="1"/>
</dbReference>
<dbReference type="InterPro" id="IPR017871">
    <property type="entry name" value="ABC_transporter-like_CS"/>
</dbReference>
<evidence type="ECO:0000313" key="9">
    <source>
        <dbReference type="EMBL" id="REG23819.1"/>
    </source>
</evidence>
<feature type="domain" description="ABC transporter" evidence="8">
    <location>
        <begin position="55"/>
        <end position="299"/>
    </location>
</feature>
<dbReference type="GO" id="GO:0016887">
    <property type="term" value="F:ATP hydrolysis activity"/>
    <property type="evidence" value="ECO:0007669"/>
    <property type="project" value="InterPro"/>
</dbReference>
<organism evidence="9 10">
    <name type="scientific">Jeotgalicoccus halotolerans</name>
    <dbReference type="NCBI Taxonomy" id="157227"/>
    <lineage>
        <taxon>Bacteria</taxon>
        <taxon>Bacillati</taxon>
        <taxon>Bacillota</taxon>
        <taxon>Bacilli</taxon>
        <taxon>Bacillales</taxon>
        <taxon>Staphylococcaceae</taxon>
        <taxon>Jeotgalicoccus</taxon>
    </lineage>
</organism>
<keyword evidence="6" id="KW-1278">Translocase</keyword>
<dbReference type="AlphaFoldDB" id="A0A3E0AVS0"/>
<dbReference type="GO" id="GO:0016020">
    <property type="term" value="C:membrane"/>
    <property type="evidence" value="ECO:0007669"/>
    <property type="project" value="InterPro"/>
</dbReference>
<dbReference type="InterPro" id="IPR050086">
    <property type="entry name" value="MetN_ABC_transporter-like"/>
</dbReference>
<dbReference type="GO" id="GO:0015416">
    <property type="term" value="F:ABC-type phosphonate transporter activity"/>
    <property type="evidence" value="ECO:0007669"/>
    <property type="project" value="InterPro"/>
</dbReference>
<keyword evidence="4 9" id="KW-0067">ATP-binding</keyword>
<keyword evidence="7" id="KW-0472">Membrane</keyword>
<accession>A0A3E0AVS0</accession>
<sequence>MAVEHKTKEVTKNRTDFNKKETDGVLISFDEDIEVTGNEVETASKKELKEMPVIMSIENLNKEYSKGKSVLKEINFNIKQGELLSIIGPSGAGKSTLLRSINRMIEPTSGEITFDGKNITSVKGKELRHMRTNIGMIFQHYNLVDRLSVFENVMHGTLGYKNSLQGIFSMYTESEKEEALDIITELGIQDHIYKRCDELSGGQKQRVGIARALVQKPKIILCDEPIASLDPSSSRVIMDHLRKICSEKGITVIVNLHQVDVAKNYSDRIIGLNSGQVVFNGHPAEIDKEVIQSIYGTDFDDLITE</sequence>
<dbReference type="InterPro" id="IPR003593">
    <property type="entry name" value="AAA+_ATPase"/>
</dbReference>
<keyword evidence="3" id="KW-0547">Nucleotide-binding</keyword>
<evidence type="ECO:0000256" key="2">
    <source>
        <dbReference type="ARBA" id="ARBA00022475"/>
    </source>
</evidence>
<dbReference type="PROSITE" id="PS00211">
    <property type="entry name" value="ABC_TRANSPORTER_1"/>
    <property type="match status" value="1"/>
</dbReference>
<keyword evidence="10" id="KW-1185">Reference proteome</keyword>
<evidence type="ECO:0000256" key="4">
    <source>
        <dbReference type="ARBA" id="ARBA00022840"/>
    </source>
</evidence>
<evidence type="ECO:0000256" key="6">
    <source>
        <dbReference type="ARBA" id="ARBA00022967"/>
    </source>
</evidence>
<dbReference type="GO" id="GO:0005524">
    <property type="term" value="F:ATP binding"/>
    <property type="evidence" value="ECO:0007669"/>
    <property type="project" value="UniProtKB-KW"/>
</dbReference>
<dbReference type="SUPFAM" id="SSF52540">
    <property type="entry name" value="P-loop containing nucleoside triphosphate hydrolases"/>
    <property type="match status" value="1"/>
</dbReference>
<dbReference type="Proteomes" id="UP000257076">
    <property type="component" value="Unassembled WGS sequence"/>
</dbReference>
<dbReference type="Gene3D" id="3.40.50.300">
    <property type="entry name" value="P-loop containing nucleotide triphosphate hydrolases"/>
    <property type="match status" value="1"/>
</dbReference>
<dbReference type="SMART" id="SM00382">
    <property type="entry name" value="AAA"/>
    <property type="match status" value="1"/>
</dbReference>
<proteinExistence type="predicted"/>
<evidence type="ECO:0000256" key="1">
    <source>
        <dbReference type="ARBA" id="ARBA00022448"/>
    </source>
</evidence>
<evidence type="ECO:0000256" key="7">
    <source>
        <dbReference type="ARBA" id="ARBA00023136"/>
    </source>
</evidence>
<dbReference type="NCBIfam" id="TIGR02315">
    <property type="entry name" value="ABC_phnC"/>
    <property type="match status" value="1"/>
</dbReference>
<keyword evidence="5" id="KW-0918">Phosphonate transport</keyword>
<dbReference type="FunFam" id="3.40.50.300:FF:000134">
    <property type="entry name" value="Iron-enterobactin ABC transporter ATP-binding protein"/>
    <property type="match status" value="1"/>
</dbReference>
<protein>
    <submittedName>
        <fullName evidence="9">Phosphonate transport system ATP-binding protein</fullName>
    </submittedName>
</protein>
<dbReference type="InterPro" id="IPR003439">
    <property type="entry name" value="ABC_transporter-like_ATP-bd"/>
</dbReference>
<dbReference type="PROSITE" id="PS50893">
    <property type="entry name" value="ABC_TRANSPORTER_2"/>
    <property type="match status" value="1"/>
</dbReference>
<evidence type="ECO:0000313" key="10">
    <source>
        <dbReference type="Proteomes" id="UP000257076"/>
    </source>
</evidence>
<gene>
    <name evidence="9" type="ORF">DFR63_1566</name>
</gene>
<dbReference type="EMBL" id="QUMW01000012">
    <property type="protein sequence ID" value="REG23819.1"/>
    <property type="molecule type" value="Genomic_DNA"/>
</dbReference>
<keyword evidence="1" id="KW-0813">Transport</keyword>
<reference evidence="9 10" key="1">
    <citation type="submission" date="2018-08" db="EMBL/GenBank/DDBJ databases">
        <title>Genomic Encyclopedia of Type Strains, Phase IV (KMG-IV): sequencing the most valuable type-strain genomes for metagenomic binning, comparative biology and taxonomic classification.</title>
        <authorList>
            <person name="Goeker M."/>
        </authorList>
    </citation>
    <scope>NUCLEOTIDE SEQUENCE [LARGE SCALE GENOMIC DNA]</scope>
    <source>
        <strain evidence="9 10">DSM 17274</strain>
    </source>
</reference>
<evidence type="ECO:0000259" key="8">
    <source>
        <dbReference type="PROSITE" id="PS50893"/>
    </source>
</evidence>
<dbReference type="PANTHER" id="PTHR43166:SF6">
    <property type="entry name" value="PHOSPHONATES IMPORT ATP-BINDING PROTEIN PHNC"/>
    <property type="match status" value="1"/>
</dbReference>
<dbReference type="Pfam" id="PF00005">
    <property type="entry name" value="ABC_tran"/>
    <property type="match status" value="1"/>
</dbReference>
<keyword evidence="2" id="KW-1003">Cell membrane</keyword>
<evidence type="ECO:0000256" key="5">
    <source>
        <dbReference type="ARBA" id="ARBA00022885"/>
    </source>
</evidence>
<name>A0A3E0AVS0_9STAP</name>
<dbReference type="InterPro" id="IPR012693">
    <property type="entry name" value="ABC_transpr_PhnC"/>
</dbReference>
<dbReference type="InterPro" id="IPR027417">
    <property type="entry name" value="P-loop_NTPase"/>
</dbReference>
<evidence type="ECO:0000256" key="3">
    <source>
        <dbReference type="ARBA" id="ARBA00022741"/>
    </source>
</evidence>
<dbReference type="CDD" id="cd03256">
    <property type="entry name" value="ABC_PhnC_transporter"/>
    <property type="match status" value="1"/>
</dbReference>